<dbReference type="GO" id="GO:0005524">
    <property type="term" value="F:ATP binding"/>
    <property type="evidence" value="ECO:0007669"/>
    <property type="project" value="UniProtKB-KW"/>
</dbReference>
<dbReference type="CDD" id="cd00075">
    <property type="entry name" value="HATPase"/>
    <property type="match status" value="1"/>
</dbReference>
<evidence type="ECO:0000256" key="8">
    <source>
        <dbReference type="ARBA" id="ARBA00022777"/>
    </source>
</evidence>
<dbReference type="PANTHER" id="PTHR44936">
    <property type="entry name" value="SENSOR PROTEIN CREC"/>
    <property type="match status" value="1"/>
</dbReference>
<reference evidence="12 13" key="1">
    <citation type="submission" date="2020-08" db="EMBL/GenBank/DDBJ databases">
        <authorList>
            <person name="Liu G."/>
            <person name="Sun C."/>
        </authorList>
    </citation>
    <scope>NUCLEOTIDE SEQUENCE [LARGE SCALE GENOMIC DNA]</scope>
    <source>
        <strain evidence="12 13">OT19</strain>
    </source>
</reference>
<proteinExistence type="predicted"/>
<dbReference type="InterPro" id="IPR004358">
    <property type="entry name" value="Sig_transdc_His_kin-like_C"/>
</dbReference>
<evidence type="ECO:0000259" key="11">
    <source>
        <dbReference type="PROSITE" id="PS50109"/>
    </source>
</evidence>
<evidence type="ECO:0000256" key="9">
    <source>
        <dbReference type="ARBA" id="ARBA00022840"/>
    </source>
</evidence>
<dbReference type="InterPro" id="IPR005467">
    <property type="entry name" value="His_kinase_dom"/>
</dbReference>
<evidence type="ECO:0000256" key="7">
    <source>
        <dbReference type="ARBA" id="ARBA00022741"/>
    </source>
</evidence>
<dbReference type="EC" id="2.7.13.3" evidence="3"/>
<dbReference type="Pfam" id="PF02518">
    <property type="entry name" value="HATPase_c"/>
    <property type="match status" value="1"/>
</dbReference>
<dbReference type="InterPro" id="IPR036097">
    <property type="entry name" value="HisK_dim/P_sf"/>
</dbReference>
<dbReference type="CDD" id="cd00082">
    <property type="entry name" value="HisKA"/>
    <property type="match status" value="1"/>
</dbReference>
<keyword evidence="9" id="KW-0067">ATP-binding</keyword>
<dbReference type="Gene3D" id="3.30.565.10">
    <property type="entry name" value="Histidine kinase-like ATPase, C-terminal domain"/>
    <property type="match status" value="1"/>
</dbReference>
<evidence type="ECO:0000256" key="5">
    <source>
        <dbReference type="ARBA" id="ARBA00022553"/>
    </source>
</evidence>
<dbReference type="RefSeq" id="WP_185884892.1">
    <property type="nucleotide sequence ID" value="NZ_CP060052.1"/>
</dbReference>
<evidence type="ECO:0000256" key="6">
    <source>
        <dbReference type="ARBA" id="ARBA00022679"/>
    </source>
</evidence>
<evidence type="ECO:0000256" key="2">
    <source>
        <dbReference type="ARBA" id="ARBA00004651"/>
    </source>
</evidence>
<accession>A0A7G6VVS2</accession>
<protein>
    <recommendedName>
        <fullName evidence="3">histidine kinase</fullName>
        <ecNumber evidence="3">2.7.13.3</ecNumber>
    </recommendedName>
</protein>
<keyword evidence="10" id="KW-0812">Transmembrane</keyword>
<feature type="transmembrane region" description="Helical" evidence="10">
    <location>
        <begin position="184"/>
        <end position="207"/>
    </location>
</feature>
<dbReference type="InterPro" id="IPR003594">
    <property type="entry name" value="HATPase_dom"/>
</dbReference>
<evidence type="ECO:0000256" key="1">
    <source>
        <dbReference type="ARBA" id="ARBA00000085"/>
    </source>
</evidence>
<dbReference type="Proteomes" id="UP000515297">
    <property type="component" value="Chromosome"/>
</dbReference>
<keyword evidence="6" id="KW-0808">Transferase</keyword>
<dbReference type="SMART" id="SM00387">
    <property type="entry name" value="HATPase_c"/>
    <property type="match status" value="1"/>
</dbReference>
<evidence type="ECO:0000313" key="12">
    <source>
        <dbReference type="EMBL" id="QNE05837.1"/>
    </source>
</evidence>
<gene>
    <name evidence="12" type="ORF">H4O24_03975</name>
</gene>
<dbReference type="SMART" id="SM00388">
    <property type="entry name" value="HisKA"/>
    <property type="match status" value="1"/>
</dbReference>
<keyword evidence="10" id="KW-1133">Transmembrane helix</keyword>
<dbReference type="SUPFAM" id="SSF55874">
    <property type="entry name" value="ATPase domain of HSP90 chaperone/DNA topoisomerase II/histidine kinase"/>
    <property type="match status" value="1"/>
</dbReference>
<dbReference type="GO" id="GO:0000155">
    <property type="term" value="F:phosphorelay sensor kinase activity"/>
    <property type="evidence" value="ECO:0007669"/>
    <property type="project" value="InterPro"/>
</dbReference>
<keyword evidence="4" id="KW-1003">Cell membrane</keyword>
<dbReference type="PANTHER" id="PTHR44936:SF10">
    <property type="entry name" value="SENSOR PROTEIN RSTB"/>
    <property type="match status" value="1"/>
</dbReference>
<feature type="domain" description="Histidine kinase" evidence="11">
    <location>
        <begin position="271"/>
        <end position="471"/>
    </location>
</feature>
<keyword evidence="8 12" id="KW-0418">Kinase</keyword>
<dbReference type="PRINTS" id="PR00344">
    <property type="entry name" value="BCTRLSENSOR"/>
</dbReference>
<organism evidence="12 13">
    <name type="scientific">Croceicoccus marinus</name>
    <dbReference type="NCBI Taxonomy" id="450378"/>
    <lineage>
        <taxon>Bacteria</taxon>
        <taxon>Pseudomonadati</taxon>
        <taxon>Pseudomonadota</taxon>
        <taxon>Alphaproteobacteria</taxon>
        <taxon>Sphingomonadales</taxon>
        <taxon>Erythrobacteraceae</taxon>
        <taxon>Croceicoccus</taxon>
    </lineage>
</organism>
<evidence type="ECO:0000256" key="4">
    <source>
        <dbReference type="ARBA" id="ARBA00022475"/>
    </source>
</evidence>
<evidence type="ECO:0000256" key="10">
    <source>
        <dbReference type="SAM" id="Phobius"/>
    </source>
</evidence>
<dbReference type="SUPFAM" id="SSF47384">
    <property type="entry name" value="Homodimeric domain of signal transducing histidine kinase"/>
    <property type="match status" value="1"/>
</dbReference>
<dbReference type="InterPro" id="IPR003661">
    <property type="entry name" value="HisK_dim/P_dom"/>
</dbReference>
<dbReference type="EMBL" id="CP060052">
    <property type="protein sequence ID" value="QNE05837.1"/>
    <property type="molecule type" value="Genomic_DNA"/>
</dbReference>
<dbReference type="Gene3D" id="1.10.287.130">
    <property type="match status" value="1"/>
</dbReference>
<keyword evidence="10" id="KW-0472">Membrane</keyword>
<name>A0A7G6VVS2_9SPHN</name>
<dbReference type="InterPro" id="IPR050980">
    <property type="entry name" value="2C_sensor_his_kinase"/>
</dbReference>
<evidence type="ECO:0000313" key="13">
    <source>
        <dbReference type="Proteomes" id="UP000515297"/>
    </source>
</evidence>
<dbReference type="InterPro" id="IPR036890">
    <property type="entry name" value="HATPase_C_sf"/>
</dbReference>
<comment type="subcellular location">
    <subcellularLocation>
        <location evidence="2">Cell membrane</location>
        <topology evidence="2">Multi-pass membrane protein</topology>
    </subcellularLocation>
</comment>
<sequence length="471" mass="50647">MLRRIGPRSLQGQVLLAIAAALLVAQAVGAVLVWRAQVERAEAETAHALAFRIIAGRMIAESGERRAGRWWRGHMRGTHRGPRGGFGPMRLEQVGALARREGDLIDDDLTARLDSILRGQGIAAAQIAVFSRSLDDDERAAGFAERRMRDFPRPARVTIAAVRMTPADGLILARVFEPPRARALGWPLIAQTLLIYLVLVGVVALVLRRITGPLGALTRRVEAFAANPASPPAGQVEPQGPRDTRRLIAAHNRMEARIGALLDEKDVMLGAIGHDLKTPLAALRVRIECVDDDAERAALAATIKDISDSLDDILSLARVGRPSDPLEVTELSALVASVVEEYEDMGENVVLGDTSRVVLPLRATWLRRALRNLVGNALRYAGGCEVCVGRRGGQAVVRVEDEGPGIPDDEIAFMMEPFRRGDPSRNRGTGGAGLGLTLARAIAEQHGGTLSIANRTDGKSGIVAELALPVR</sequence>
<dbReference type="AlphaFoldDB" id="A0A7G6VVS2"/>
<dbReference type="GO" id="GO:0005886">
    <property type="term" value="C:plasma membrane"/>
    <property type="evidence" value="ECO:0007669"/>
    <property type="project" value="UniProtKB-SubCell"/>
</dbReference>
<comment type="catalytic activity">
    <reaction evidence="1">
        <text>ATP + protein L-histidine = ADP + protein N-phospho-L-histidine.</text>
        <dbReference type="EC" id="2.7.13.3"/>
    </reaction>
</comment>
<keyword evidence="5" id="KW-0597">Phosphoprotein</keyword>
<evidence type="ECO:0000256" key="3">
    <source>
        <dbReference type="ARBA" id="ARBA00012438"/>
    </source>
</evidence>
<dbReference type="PROSITE" id="PS50109">
    <property type="entry name" value="HIS_KIN"/>
    <property type="match status" value="1"/>
</dbReference>
<keyword evidence="7" id="KW-0547">Nucleotide-binding</keyword>